<protein>
    <submittedName>
        <fullName evidence="1">Uncharacterized protein</fullName>
    </submittedName>
</protein>
<dbReference type="eggNOG" id="ENOG5033N8N">
    <property type="taxonomic scope" value="Bacteria"/>
</dbReference>
<proteinExistence type="predicted"/>
<dbReference type="KEGG" id="tvi:Thivi_0808"/>
<dbReference type="OrthoDB" id="5772769at2"/>
<dbReference type="STRING" id="765911.Thivi_0808"/>
<accession>I3Y782</accession>
<dbReference type="AlphaFoldDB" id="I3Y782"/>
<dbReference type="HOGENOM" id="CLU_2955165_0_0_6"/>
<sequence length="59" mass="6305">MRLIDAEATIIEDLKDESDIVAEKSVAGVTVYTARHPTLGKLVIVKAPNGSGILVEIDE</sequence>
<dbReference type="EMBL" id="CP003154">
    <property type="protein sequence ID" value="AFL72850.1"/>
    <property type="molecule type" value="Genomic_DNA"/>
</dbReference>
<gene>
    <name evidence="1" type="ordered locus">Thivi_0808</name>
</gene>
<dbReference type="Proteomes" id="UP000006062">
    <property type="component" value="Chromosome"/>
</dbReference>
<dbReference type="RefSeq" id="WP_014777341.1">
    <property type="nucleotide sequence ID" value="NC_018012.1"/>
</dbReference>
<name>I3Y782_THIV6</name>
<keyword evidence="2" id="KW-1185">Reference proteome</keyword>
<organism evidence="1 2">
    <name type="scientific">Thiocystis violascens (strain ATCC 17096 / DSM 198 / 6111)</name>
    <name type="common">Chromatium violascens</name>
    <dbReference type="NCBI Taxonomy" id="765911"/>
    <lineage>
        <taxon>Bacteria</taxon>
        <taxon>Pseudomonadati</taxon>
        <taxon>Pseudomonadota</taxon>
        <taxon>Gammaproteobacteria</taxon>
        <taxon>Chromatiales</taxon>
        <taxon>Chromatiaceae</taxon>
        <taxon>Thiocystis</taxon>
    </lineage>
</organism>
<evidence type="ECO:0000313" key="2">
    <source>
        <dbReference type="Proteomes" id="UP000006062"/>
    </source>
</evidence>
<reference evidence="1 2" key="1">
    <citation type="submission" date="2012-06" db="EMBL/GenBank/DDBJ databases">
        <title>Complete sequence of Thiocystis violascens DSM 198.</title>
        <authorList>
            <consortium name="US DOE Joint Genome Institute"/>
            <person name="Lucas S."/>
            <person name="Han J."/>
            <person name="Lapidus A."/>
            <person name="Cheng J.-F."/>
            <person name="Goodwin L."/>
            <person name="Pitluck S."/>
            <person name="Peters L."/>
            <person name="Ovchinnikova G."/>
            <person name="Teshima H."/>
            <person name="Detter J.C."/>
            <person name="Han C."/>
            <person name="Tapia R."/>
            <person name="Land M."/>
            <person name="Hauser L."/>
            <person name="Kyrpides N."/>
            <person name="Ivanova N."/>
            <person name="Pagani I."/>
            <person name="Vogl K."/>
            <person name="Liu Z."/>
            <person name="Frigaard N.-U."/>
            <person name="Bryant D."/>
            <person name="Woyke T."/>
        </authorList>
    </citation>
    <scope>NUCLEOTIDE SEQUENCE [LARGE SCALE GENOMIC DNA]</scope>
    <source>
        <strain evidence="2">ATCC 17096 / DSM 198 / 6111</strain>
    </source>
</reference>
<evidence type="ECO:0000313" key="1">
    <source>
        <dbReference type="EMBL" id="AFL72850.1"/>
    </source>
</evidence>